<proteinExistence type="predicted"/>
<evidence type="ECO:0000313" key="3">
    <source>
        <dbReference type="Proteomes" id="UP001589854"/>
    </source>
</evidence>
<dbReference type="RefSeq" id="WP_378936292.1">
    <property type="nucleotide sequence ID" value="NZ_JBHLVO010000017.1"/>
</dbReference>
<comment type="caution">
    <text evidence="2">The sequence shown here is derived from an EMBL/GenBank/DDBJ whole genome shotgun (WGS) entry which is preliminary data.</text>
</comment>
<dbReference type="InterPro" id="IPR001584">
    <property type="entry name" value="Integrase_cat-core"/>
</dbReference>
<dbReference type="Pfam" id="PF00665">
    <property type="entry name" value="rve"/>
    <property type="match status" value="1"/>
</dbReference>
<keyword evidence="3" id="KW-1185">Reference proteome</keyword>
<organism evidence="2 3">
    <name type="scientific">Metabacillus herbersteinensis</name>
    <dbReference type="NCBI Taxonomy" id="283816"/>
    <lineage>
        <taxon>Bacteria</taxon>
        <taxon>Bacillati</taxon>
        <taxon>Bacillota</taxon>
        <taxon>Bacilli</taxon>
        <taxon>Bacillales</taxon>
        <taxon>Bacillaceae</taxon>
        <taxon>Metabacillus</taxon>
    </lineage>
</organism>
<protein>
    <submittedName>
        <fullName evidence="2">DDE-type integrase/transposase/recombinase</fullName>
    </submittedName>
</protein>
<accession>A0ABV6GHP9</accession>
<dbReference type="Proteomes" id="UP001589854">
    <property type="component" value="Unassembled WGS sequence"/>
</dbReference>
<reference evidence="2 3" key="1">
    <citation type="submission" date="2024-09" db="EMBL/GenBank/DDBJ databases">
        <authorList>
            <person name="Sun Q."/>
            <person name="Mori K."/>
        </authorList>
    </citation>
    <scope>NUCLEOTIDE SEQUENCE [LARGE SCALE GENOMIC DNA]</scope>
    <source>
        <strain evidence="2 3">CCM 7228</strain>
    </source>
</reference>
<sequence length="94" mass="10686">MAKQHVITRPNQLWQVDIKDGSIEGSGRFFFLASAIDVFDRCIVGYYRGSTCQAKDITSMLLEALLRRNVHIPQQEDETSIIVRSDNGPKSCIW</sequence>
<dbReference type="PROSITE" id="PS50994">
    <property type="entry name" value="INTEGRASE"/>
    <property type="match status" value="1"/>
</dbReference>
<dbReference type="SUPFAM" id="SSF53098">
    <property type="entry name" value="Ribonuclease H-like"/>
    <property type="match status" value="1"/>
</dbReference>
<name>A0ABV6GHP9_9BACI</name>
<dbReference type="EMBL" id="JBHLVO010000017">
    <property type="protein sequence ID" value="MFC0273218.1"/>
    <property type="molecule type" value="Genomic_DNA"/>
</dbReference>
<gene>
    <name evidence="2" type="ORF">ACFFIX_17540</name>
</gene>
<dbReference type="InterPro" id="IPR012337">
    <property type="entry name" value="RNaseH-like_sf"/>
</dbReference>
<dbReference type="InterPro" id="IPR036397">
    <property type="entry name" value="RNaseH_sf"/>
</dbReference>
<feature type="domain" description="Integrase catalytic" evidence="1">
    <location>
        <begin position="6"/>
        <end position="94"/>
    </location>
</feature>
<dbReference type="Gene3D" id="3.30.420.10">
    <property type="entry name" value="Ribonuclease H-like superfamily/Ribonuclease H"/>
    <property type="match status" value="1"/>
</dbReference>
<evidence type="ECO:0000259" key="1">
    <source>
        <dbReference type="PROSITE" id="PS50994"/>
    </source>
</evidence>
<evidence type="ECO:0000313" key="2">
    <source>
        <dbReference type="EMBL" id="MFC0273218.1"/>
    </source>
</evidence>